<comment type="caution">
    <text evidence="5">The sequence shown here is derived from an EMBL/GenBank/DDBJ whole genome shotgun (WGS) entry which is preliminary data.</text>
</comment>
<evidence type="ECO:0000256" key="2">
    <source>
        <dbReference type="ARBA" id="ARBA00023125"/>
    </source>
</evidence>
<dbReference type="Pfam" id="PF01638">
    <property type="entry name" value="HxlR"/>
    <property type="match status" value="1"/>
</dbReference>
<name>A0AAW9RNL6_9GAMM</name>
<dbReference type="RefSeq" id="WP_354696448.1">
    <property type="nucleotide sequence ID" value="NZ_JAZHOG010000011.1"/>
</dbReference>
<dbReference type="SUPFAM" id="SSF46785">
    <property type="entry name" value="Winged helix' DNA-binding domain"/>
    <property type="match status" value="1"/>
</dbReference>
<dbReference type="Gene3D" id="1.10.10.10">
    <property type="entry name" value="Winged helix-like DNA-binding domain superfamily/Winged helix DNA-binding domain"/>
    <property type="match status" value="1"/>
</dbReference>
<proteinExistence type="predicted"/>
<dbReference type="InterPro" id="IPR002577">
    <property type="entry name" value="HTH_HxlR"/>
</dbReference>
<dbReference type="Proteomes" id="UP001359886">
    <property type="component" value="Unassembled WGS sequence"/>
</dbReference>
<dbReference type="PANTHER" id="PTHR33204">
    <property type="entry name" value="TRANSCRIPTIONAL REGULATOR, MARR FAMILY"/>
    <property type="match status" value="1"/>
</dbReference>
<dbReference type="InterPro" id="IPR036390">
    <property type="entry name" value="WH_DNA-bd_sf"/>
</dbReference>
<dbReference type="GO" id="GO:0003677">
    <property type="term" value="F:DNA binding"/>
    <property type="evidence" value="ECO:0007669"/>
    <property type="project" value="UniProtKB-KW"/>
</dbReference>
<evidence type="ECO:0000256" key="1">
    <source>
        <dbReference type="ARBA" id="ARBA00023015"/>
    </source>
</evidence>
<evidence type="ECO:0000313" key="5">
    <source>
        <dbReference type="EMBL" id="MEJ8569126.1"/>
    </source>
</evidence>
<feature type="domain" description="HTH hxlR-type" evidence="4">
    <location>
        <begin position="9"/>
        <end position="108"/>
    </location>
</feature>
<dbReference type="InterPro" id="IPR036388">
    <property type="entry name" value="WH-like_DNA-bd_sf"/>
</dbReference>
<reference evidence="5 6" key="1">
    <citation type="submission" date="2024-02" db="EMBL/GenBank/DDBJ databases">
        <title>A novel Wenzhouxiangellaceae bacterium, isolated from coastal sediments.</title>
        <authorList>
            <person name="Du Z.-J."/>
            <person name="Ye Y.-Q."/>
            <person name="Zhang X.-Y."/>
        </authorList>
    </citation>
    <scope>NUCLEOTIDE SEQUENCE [LARGE SCALE GENOMIC DNA]</scope>
    <source>
        <strain evidence="5 6">CH-27</strain>
    </source>
</reference>
<sequence>MAPQRRSDCPLAFALDAIGDRWSLLVLRDILLHGKRHYEEFLESGEGISTNILADRLKRLARQGLLSKERDADNRRRYIYRPTEKALDLLPVIVEMVLWSARYDPDTGVTPDVVERLRDDRAGFFVEVRRRFGRGEGA</sequence>
<evidence type="ECO:0000259" key="4">
    <source>
        <dbReference type="PROSITE" id="PS51118"/>
    </source>
</evidence>
<dbReference type="AlphaFoldDB" id="A0AAW9RNL6"/>
<dbReference type="PROSITE" id="PS51118">
    <property type="entry name" value="HTH_HXLR"/>
    <property type="match status" value="1"/>
</dbReference>
<keyword evidence="3" id="KW-0804">Transcription</keyword>
<gene>
    <name evidence="5" type="ORF">V3330_15960</name>
</gene>
<dbReference type="PANTHER" id="PTHR33204:SF37">
    <property type="entry name" value="HTH-TYPE TRANSCRIPTIONAL REGULATOR YODB"/>
    <property type="match status" value="1"/>
</dbReference>
<protein>
    <submittedName>
        <fullName evidence="5">Helix-turn-helix domain-containing protein</fullName>
    </submittedName>
</protein>
<evidence type="ECO:0000313" key="6">
    <source>
        <dbReference type="Proteomes" id="UP001359886"/>
    </source>
</evidence>
<organism evidence="5 6">
    <name type="scientific">Elongatibacter sediminis</name>
    <dbReference type="NCBI Taxonomy" id="3119006"/>
    <lineage>
        <taxon>Bacteria</taxon>
        <taxon>Pseudomonadati</taxon>
        <taxon>Pseudomonadota</taxon>
        <taxon>Gammaproteobacteria</taxon>
        <taxon>Chromatiales</taxon>
        <taxon>Wenzhouxiangellaceae</taxon>
        <taxon>Elongatibacter</taxon>
    </lineage>
</organism>
<keyword evidence="1" id="KW-0805">Transcription regulation</keyword>
<keyword evidence="2" id="KW-0238">DNA-binding</keyword>
<keyword evidence="6" id="KW-1185">Reference proteome</keyword>
<accession>A0AAW9RNL6</accession>
<dbReference type="EMBL" id="JAZHOG010000011">
    <property type="protein sequence ID" value="MEJ8569126.1"/>
    <property type="molecule type" value="Genomic_DNA"/>
</dbReference>
<evidence type="ECO:0000256" key="3">
    <source>
        <dbReference type="ARBA" id="ARBA00023163"/>
    </source>
</evidence>